<evidence type="ECO:0000313" key="1">
    <source>
        <dbReference type="EMBL" id="KAI8549123.1"/>
    </source>
</evidence>
<name>A0ACC0N722_RHOML</name>
<accession>A0ACC0N722</accession>
<comment type="caution">
    <text evidence="1">The sequence shown here is derived from an EMBL/GenBank/DDBJ whole genome shotgun (WGS) entry which is preliminary data.</text>
</comment>
<proteinExistence type="predicted"/>
<dbReference type="Proteomes" id="UP001062846">
    <property type="component" value="Chromosome 6"/>
</dbReference>
<protein>
    <submittedName>
        <fullName evidence="1">Uncharacterized protein</fullName>
    </submittedName>
</protein>
<keyword evidence="2" id="KW-1185">Reference proteome</keyword>
<dbReference type="EMBL" id="CM046393">
    <property type="protein sequence ID" value="KAI8549123.1"/>
    <property type="molecule type" value="Genomic_DNA"/>
</dbReference>
<reference evidence="1" key="1">
    <citation type="submission" date="2022-02" db="EMBL/GenBank/DDBJ databases">
        <title>Plant Genome Project.</title>
        <authorList>
            <person name="Zhang R.-G."/>
        </authorList>
    </citation>
    <scope>NUCLEOTIDE SEQUENCE</scope>
    <source>
        <strain evidence="1">AT1</strain>
    </source>
</reference>
<sequence>MWAPLTIAGPNSKNKGSLYYSYSKTGMERCKYFKWCLSISEQSHVSTNNGAHVVVLQTKVDLLEQSIWFMKNIINGLLWYLLGAIVIIFFEG</sequence>
<organism evidence="1 2">
    <name type="scientific">Rhododendron molle</name>
    <name type="common">Chinese azalea</name>
    <name type="synonym">Azalea mollis</name>
    <dbReference type="NCBI Taxonomy" id="49168"/>
    <lineage>
        <taxon>Eukaryota</taxon>
        <taxon>Viridiplantae</taxon>
        <taxon>Streptophyta</taxon>
        <taxon>Embryophyta</taxon>
        <taxon>Tracheophyta</taxon>
        <taxon>Spermatophyta</taxon>
        <taxon>Magnoliopsida</taxon>
        <taxon>eudicotyledons</taxon>
        <taxon>Gunneridae</taxon>
        <taxon>Pentapetalae</taxon>
        <taxon>asterids</taxon>
        <taxon>Ericales</taxon>
        <taxon>Ericaceae</taxon>
        <taxon>Ericoideae</taxon>
        <taxon>Rhodoreae</taxon>
        <taxon>Rhododendron</taxon>
    </lineage>
</organism>
<gene>
    <name evidence="1" type="ORF">RHMOL_Rhmol06G0001800</name>
</gene>
<evidence type="ECO:0000313" key="2">
    <source>
        <dbReference type="Proteomes" id="UP001062846"/>
    </source>
</evidence>